<evidence type="ECO:0000313" key="3">
    <source>
        <dbReference type="Proteomes" id="UP000318055"/>
    </source>
</evidence>
<dbReference type="InterPro" id="IPR002716">
    <property type="entry name" value="PIN_dom"/>
</dbReference>
<dbReference type="Proteomes" id="UP000318055">
    <property type="component" value="Chromosome"/>
</dbReference>
<dbReference type="InterPro" id="IPR029060">
    <property type="entry name" value="PIN-like_dom_sf"/>
</dbReference>
<dbReference type="EMBL" id="CP042239">
    <property type="protein sequence ID" value="QDX27592.1"/>
    <property type="molecule type" value="Genomic_DNA"/>
</dbReference>
<dbReference type="KEGG" id="ssua:FPZ54_17325"/>
<dbReference type="OrthoDB" id="9798990at2"/>
<dbReference type="InterPro" id="IPR052919">
    <property type="entry name" value="TA_system_RNase"/>
</dbReference>
<proteinExistence type="predicted"/>
<evidence type="ECO:0000313" key="2">
    <source>
        <dbReference type="EMBL" id="QDX27592.1"/>
    </source>
</evidence>
<keyword evidence="3" id="KW-1185">Reference proteome</keyword>
<feature type="domain" description="PIN" evidence="1">
    <location>
        <begin position="1"/>
        <end position="124"/>
    </location>
</feature>
<name>A0A518RJH7_9SPHN</name>
<dbReference type="Gene3D" id="3.40.50.1010">
    <property type="entry name" value="5'-nuclease"/>
    <property type="match status" value="1"/>
</dbReference>
<sequence>MLLDTHVLVWLVQEPERIGAKSHERISQAIASGDASISAITHWEIGMLFCKGRLQLGRQPREWLEVVLREAGISVVPINIGIGVDAGCLPGSIHGDPADRLVVATARAMEMPVITADRAILDYAAAGHVRAIDARV</sequence>
<dbReference type="RefSeq" id="WP_145849067.1">
    <property type="nucleotide sequence ID" value="NZ_CP042239.1"/>
</dbReference>
<dbReference type="Pfam" id="PF01850">
    <property type="entry name" value="PIN"/>
    <property type="match status" value="1"/>
</dbReference>
<dbReference type="AlphaFoldDB" id="A0A518RJH7"/>
<protein>
    <submittedName>
        <fullName evidence="2">Type II toxin-antitoxin system VapC family toxin</fullName>
    </submittedName>
</protein>
<dbReference type="SUPFAM" id="SSF88723">
    <property type="entry name" value="PIN domain-like"/>
    <property type="match status" value="1"/>
</dbReference>
<dbReference type="PANTHER" id="PTHR36173">
    <property type="entry name" value="RIBONUCLEASE VAPC16-RELATED"/>
    <property type="match status" value="1"/>
</dbReference>
<gene>
    <name evidence="2" type="ORF">FPZ54_17325</name>
</gene>
<organism evidence="2 3">
    <name type="scientific">Sphingomonas suaedae</name>
    <dbReference type="NCBI Taxonomy" id="2599297"/>
    <lineage>
        <taxon>Bacteria</taxon>
        <taxon>Pseudomonadati</taxon>
        <taxon>Pseudomonadota</taxon>
        <taxon>Alphaproteobacteria</taxon>
        <taxon>Sphingomonadales</taxon>
        <taxon>Sphingomonadaceae</taxon>
        <taxon>Sphingomonas</taxon>
    </lineage>
</organism>
<dbReference type="CDD" id="cd09872">
    <property type="entry name" value="PIN_Sll0205-like"/>
    <property type="match status" value="1"/>
</dbReference>
<dbReference type="InterPro" id="IPR041705">
    <property type="entry name" value="PIN_Sll0205"/>
</dbReference>
<accession>A0A518RJH7</accession>
<dbReference type="PANTHER" id="PTHR36173:SF1">
    <property type="entry name" value="RIBONUCLEASE VAPC22"/>
    <property type="match status" value="1"/>
</dbReference>
<reference evidence="2 3" key="1">
    <citation type="submission" date="2019-07" db="EMBL/GenBank/DDBJ databases">
        <title>Sphingomonas alkalisoli sp. nov., isolated from rhizosphere soil of Suaedae salsa.</title>
        <authorList>
            <person name="Zhang H."/>
            <person name="Xu L."/>
            <person name="Zhang J.-X."/>
            <person name="Sun J.-Q."/>
        </authorList>
    </citation>
    <scope>NUCLEOTIDE SEQUENCE [LARGE SCALE GENOMIC DNA]</scope>
    <source>
        <strain evidence="2 3">XS-10</strain>
    </source>
</reference>
<evidence type="ECO:0000259" key="1">
    <source>
        <dbReference type="Pfam" id="PF01850"/>
    </source>
</evidence>